<accession>A0A9D6L7Q6</accession>
<protein>
    <submittedName>
        <fullName evidence="1">Tetratricopeptide repeat protein</fullName>
    </submittedName>
</protein>
<evidence type="ECO:0000313" key="2">
    <source>
        <dbReference type="Proteomes" id="UP000807850"/>
    </source>
</evidence>
<feature type="non-terminal residue" evidence="1">
    <location>
        <position position="1"/>
    </location>
</feature>
<dbReference type="Proteomes" id="UP000807850">
    <property type="component" value="Unassembled WGS sequence"/>
</dbReference>
<name>A0A9D6L7Q6_UNCEI</name>
<dbReference type="InterPro" id="IPR011990">
    <property type="entry name" value="TPR-like_helical_dom_sf"/>
</dbReference>
<dbReference type="Pfam" id="PF14559">
    <property type="entry name" value="TPR_19"/>
    <property type="match status" value="1"/>
</dbReference>
<organism evidence="1 2">
    <name type="scientific">Eiseniibacteriota bacterium</name>
    <dbReference type="NCBI Taxonomy" id="2212470"/>
    <lineage>
        <taxon>Bacteria</taxon>
        <taxon>Candidatus Eiseniibacteriota</taxon>
    </lineage>
</organism>
<dbReference type="AlphaFoldDB" id="A0A9D6L7Q6"/>
<gene>
    <name evidence="1" type="ORF">HY076_02605</name>
</gene>
<sequence>GRALRLGRFAVSADAAGRAATLAPHRRTLLTWGIAESMARDDAAAERAYRTLLARDPRDPLAWLGLGGAAIRSGDSTEARRALGVLGRYAPGGPEAREIQRHLAYFPDVWPGALPANLAGP</sequence>
<comment type="caution">
    <text evidence="1">The sequence shown here is derived from an EMBL/GenBank/DDBJ whole genome shotgun (WGS) entry which is preliminary data.</text>
</comment>
<proteinExistence type="predicted"/>
<dbReference type="EMBL" id="JACQAY010000072">
    <property type="protein sequence ID" value="MBI3539145.1"/>
    <property type="molecule type" value="Genomic_DNA"/>
</dbReference>
<dbReference type="SUPFAM" id="SSF48452">
    <property type="entry name" value="TPR-like"/>
    <property type="match status" value="1"/>
</dbReference>
<evidence type="ECO:0000313" key="1">
    <source>
        <dbReference type="EMBL" id="MBI3539145.1"/>
    </source>
</evidence>
<dbReference type="Gene3D" id="1.25.40.10">
    <property type="entry name" value="Tetratricopeptide repeat domain"/>
    <property type="match status" value="1"/>
</dbReference>
<reference evidence="1" key="1">
    <citation type="submission" date="2020-07" db="EMBL/GenBank/DDBJ databases">
        <title>Huge and variable diversity of episymbiotic CPR bacteria and DPANN archaea in groundwater ecosystems.</title>
        <authorList>
            <person name="He C.Y."/>
            <person name="Keren R."/>
            <person name="Whittaker M."/>
            <person name="Farag I.F."/>
            <person name="Doudna J."/>
            <person name="Cate J.H.D."/>
            <person name="Banfield J.F."/>
        </authorList>
    </citation>
    <scope>NUCLEOTIDE SEQUENCE</scope>
    <source>
        <strain evidence="1">NC_groundwater_928_Pr1_S-0.2um_72_17</strain>
    </source>
</reference>